<protein>
    <submittedName>
        <fullName evidence="1">Uncharacterized protein</fullName>
    </submittedName>
</protein>
<dbReference type="InterPro" id="IPR002816">
    <property type="entry name" value="TraB/PrgY/GumN_fam"/>
</dbReference>
<gene>
    <name evidence="1" type="ORF">CVIRNUC_002053</name>
</gene>
<organism evidence="1 2">
    <name type="scientific">Coccomyxa viridis</name>
    <dbReference type="NCBI Taxonomy" id="1274662"/>
    <lineage>
        <taxon>Eukaryota</taxon>
        <taxon>Viridiplantae</taxon>
        <taxon>Chlorophyta</taxon>
        <taxon>core chlorophytes</taxon>
        <taxon>Trebouxiophyceae</taxon>
        <taxon>Trebouxiophyceae incertae sedis</taxon>
        <taxon>Coccomyxaceae</taxon>
        <taxon>Coccomyxa</taxon>
    </lineage>
</organism>
<evidence type="ECO:0000313" key="1">
    <source>
        <dbReference type="EMBL" id="CAK0751245.1"/>
    </source>
</evidence>
<dbReference type="CDD" id="cd14726">
    <property type="entry name" value="TraB_PrgY-like"/>
    <property type="match status" value="1"/>
</dbReference>
<accession>A0AAV1HWM0</accession>
<dbReference type="AlphaFoldDB" id="A0AAV1HWM0"/>
<sequence>MLYRAACYAPYSTSHGQAGLRHPWSKNEYSSHQRVYLSTCVSPSVAQLSETQTLLRNLDNGAEIYLVGTAHVSKNSAEEVRELINIVKPSTVMVELCRKRADKLRSNSQVPEGDFLKGLLPDVLKQLGAGGSSLPQQIIKMGMQGFYRLLKSWGMDPGLEFKVAMEEAERLRAALVYGDADQDHTIKRISKAITVQDVLRMLMGGHKPPQDVVDFAKKARAADGLAGQVEAMKSRKAARAMAEYLRQLNPQLAAAMTDERDEFMFKKLQHFTGQSVGVVGLAHLDGIEQRWEEWQSRPRKPQLS</sequence>
<proteinExistence type="predicted"/>
<dbReference type="Pfam" id="PF01963">
    <property type="entry name" value="TraB_PrgY_gumN"/>
    <property type="match status" value="1"/>
</dbReference>
<dbReference type="Proteomes" id="UP001314263">
    <property type="component" value="Unassembled WGS sequence"/>
</dbReference>
<reference evidence="1 2" key="1">
    <citation type="submission" date="2023-10" db="EMBL/GenBank/DDBJ databases">
        <authorList>
            <person name="Maclean D."/>
            <person name="Macfadyen A."/>
        </authorList>
    </citation>
    <scope>NUCLEOTIDE SEQUENCE [LARGE SCALE GENOMIC DNA]</scope>
</reference>
<dbReference type="PANTHER" id="PTHR21530:SF5">
    <property type="entry name" value="TRAB FAMILY PROTEIN"/>
    <property type="match status" value="1"/>
</dbReference>
<dbReference type="InterPro" id="IPR046345">
    <property type="entry name" value="TraB_PrgY-like"/>
</dbReference>
<comment type="caution">
    <text evidence="1">The sequence shown here is derived from an EMBL/GenBank/DDBJ whole genome shotgun (WGS) entry which is preliminary data.</text>
</comment>
<keyword evidence="2" id="KW-1185">Reference proteome</keyword>
<name>A0AAV1HWM0_9CHLO</name>
<dbReference type="PANTHER" id="PTHR21530">
    <property type="entry name" value="PHEROMONE SHUTDOWN PROTEIN"/>
    <property type="match status" value="1"/>
</dbReference>
<dbReference type="EMBL" id="CAUYUE010000003">
    <property type="protein sequence ID" value="CAK0751245.1"/>
    <property type="molecule type" value="Genomic_DNA"/>
</dbReference>
<evidence type="ECO:0000313" key="2">
    <source>
        <dbReference type="Proteomes" id="UP001314263"/>
    </source>
</evidence>